<dbReference type="RefSeq" id="WP_376811467.1">
    <property type="nucleotide sequence ID" value="NZ_JBHSDY010000002.1"/>
</dbReference>
<dbReference type="SUPFAM" id="SSF52096">
    <property type="entry name" value="ClpP/crotonase"/>
    <property type="match status" value="1"/>
</dbReference>
<name>A0ABV8RXE6_9BURK</name>
<evidence type="ECO:0000256" key="3">
    <source>
        <dbReference type="SAM" id="MobiDB-lite"/>
    </source>
</evidence>
<dbReference type="InterPro" id="IPR014748">
    <property type="entry name" value="Enoyl-CoA_hydra_C"/>
</dbReference>
<gene>
    <name evidence="4" type="ORF">ACFO0J_02420</name>
</gene>
<accession>A0ABV8RXE6</accession>
<protein>
    <submittedName>
        <fullName evidence="4">Enoyl-CoA hydratase/isomerase family protein</fullName>
    </submittedName>
</protein>
<evidence type="ECO:0000256" key="1">
    <source>
        <dbReference type="ARBA" id="ARBA00005254"/>
    </source>
</evidence>
<sequence length="273" mass="28718">MPDNQATPDPQPPESPKVLFRQDDGIARITLNRPRQLNALDAEAIHALAAAIEDACNDTRTRVVLIEGTGKAFCVGGDINLFSRAIDDLPSLLESLLQPLHAAIARLAASGLPIVSAVNGPVGGGGIGLALCADYVLAAQSMALRCGYSAIGLTPDAGSARFLTLRAGVVRAKQLFYLNEMLDAPACLALGIVDAVHPDEELAAAAQALARRLQAGPREPLARIKMLIETTGDRSLPEHLAAERECMVASSGEPDAREGITAFTEKRTARFGP</sequence>
<evidence type="ECO:0000313" key="5">
    <source>
        <dbReference type="Proteomes" id="UP001595756"/>
    </source>
</evidence>
<dbReference type="InterPro" id="IPR001753">
    <property type="entry name" value="Enoyl-CoA_hydra/iso"/>
</dbReference>
<dbReference type="Gene3D" id="3.90.226.10">
    <property type="entry name" value="2-enoyl-CoA Hydratase, Chain A, domain 1"/>
    <property type="match status" value="1"/>
</dbReference>
<dbReference type="PANTHER" id="PTHR42964:SF1">
    <property type="entry name" value="POLYKETIDE BIOSYNTHESIS ENOYL-COA HYDRATASE PKSH-RELATED"/>
    <property type="match status" value="1"/>
</dbReference>
<dbReference type="PANTHER" id="PTHR42964">
    <property type="entry name" value="ENOYL-COA HYDRATASE"/>
    <property type="match status" value="1"/>
</dbReference>
<comment type="caution">
    <text evidence="4">The sequence shown here is derived from an EMBL/GenBank/DDBJ whole genome shotgun (WGS) entry which is preliminary data.</text>
</comment>
<proteinExistence type="inferred from homology"/>
<dbReference type="CDD" id="cd06558">
    <property type="entry name" value="crotonase-like"/>
    <property type="match status" value="1"/>
</dbReference>
<evidence type="ECO:0000313" key="4">
    <source>
        <dbReference type="EMBL" id="MFC4296896.1"/>
    </source>
</evidence>
<reference evidence="5" key="1">
    <citation type="journal article" date="2019" name="Int. J. Syst. Evol. Microbiol.">
        <title>The Global Catalogue of Microorganisms (GCM) 10K type strain sequencing project: providing services to taxonomists for standard genome sequencing and annotation.</title>
        <authorList>
            <consortium name="The Broad Institute Genomics Platform"/>
            <consortium name="The Broad Institute Genome Sequencing Center for Infectious Disease"/>
            <person name="Wu L."/>
            <person name="Ma J."/>
        </authorList>
    </citation>
    <scope>NUCLEOTIDE SEQUENCE [LARGE SCALE GENOMIC DNA]</scope>
    <source>
        <strain evidence="5">CGMCC 1.19029</strain>
    </source>
</reference>
<feature type="compositionally biased region" description="Basic and acidic residues" evidence="3">
    <location>
        <begin position="254"/>
        <end position="273"/>
    </location>
</feature>
<dbReference type="Gene3D" id="1.10.12.10">
    <property type="entry name" value="Lyase 2-enoyl-coa Hydratase, Chain A, domain 2"/>
    <property type="match status" value="1"/>
</dbReference>
<dbReference type="Pfam" id="PF00378">
    <property type="entry name" value="ECH_1"/>
    <property type="match status" value="1"/>
</dbReference>
<dbReference type="Proteomes" id="UP001595756">
    <property type="component" value="Unassembled WGS sequence"/>
</dbReference>
<comment type="similarity">
    <text evidence="1 2">Belongs to the enoyl-CoA hydratase/isomerase family.</text>
</comment>
<keyword evidence="5" id="KW-1185">Reference proteome</keyword>
<organism evidence="4 5">
    <name type="scientific">Castellaniella hirudinis</name>
    <dbReference type="NCBI Taxonomy" id="1144617"/>
    <lineage>
        <taxon>Bacteria</taxon>
        <taxon>Pseudomonadati</taxon>
        <taxon>Pseudomonadota</taxon>
        <taxon>Betaproteobacteria</taxon>
        <taxon>Burkholderiales</taxon>
        <taxon>Alcaligenaceae</taxon>
        <taxon>Castellaniella</taxon>
    </lineage>
</organism>
<dbReference type="InterPro" id="IPR051683">
    <property type="entry name" value="Enoyl-CoA_Hydratase/Isomerase"/>
</dbReference>
<dbReference type="InterPro" id="IPR018376">
    <property type="entry name" value="Enoyl-CoA_hyd/isom_CS"/>
</dbReference>
<dbReference type="EMBL" id="JBHSDY010000002">
    <property type="protein sequence ID" value="MFC4296896.1"/>
    <property type="molecule type" value="Genomic_DNA"/>
</dbReference>
<dbReference type="InterPro" id="IPR029045">
    <property type="entry name" value="ClpP/crotonase-like_dom_sf"/>
</dbReference>
<feature type="region of interest" description="Disordered" evidence="3">
    <location>
        <begin position="249"/>
        <end position="273"/>
    </location>
</feature>
<evidence type="ECO:0000256" key="2">
    <source>
        <dbReference type="RuleBase" id="RU003707"/>
    </source>
</evidence>
<dbReference type="PROSITE" id="PS00166">
    <property type="entry name" value="ENOYL_COA_HYDRATASE"/>
    <property type="match status" value="1"/>
</dbReference>